<comment type="function">
    <text evidence="2 8">Catalyzes a trans-dehydration via an enolate intermediate.</text>
</comment>
<dbReference type="GO" id="GO:0009073">
    <property type="term" value="P:aromatic amino acid family biosynthetic process"/>
    <property type="evidence" value="ECO:0007669"/>
    <property type="project" value="UniProtKB-KW"/>
</dbReference>
<dbReference type="InterPro" id="IPR036441">
    <property type="entry name" value="DHquinase_II_sf"/>
</dbReference>
<proteinExistence type="inferred from homology"/>
<keyword evidence="13" id="KW-1185">Reference proteome</keyword>
<dbReference type="InterPro" id="IPR001874">
    <property type="entry name" value="DHquinase_II"/>
</dbReference>
<dbReference type="NCBIfam" id="NF003806">
    <property type="entry name" value="PRK05395.1-3"/>
    <property type="match status" value="1"/>
</dbReference>
<dbReference type="PANTHER" id="PTHR21272:SF3">
    <property type="entry name" value="CATABOLIC 3-DEHYDROQUINASE"/>
    <property type="match status" value="1"/>
</dbReference>
<dbReference type="GO" id="GO:0019631">
    <property type="term" value="P:quinate catabolic process"/>
    <property type="evidence" value="ECO:0007669"/>
    <property type="project" value="TreeGrafter"/>
</dbReference>
<comment type="caution">
    <text evidence="12">The sequence shown here is derived from an EMBL/GenBank/DDBJ whole genome shotgun (WGS) entry which is preliminary data.</text>
</comment>
<dbReference type="OrthoDB" id="9790793at2"/>
<dbReference type="InterPro" id="IPR018509">
    <property type="entry name" value="DHquinase_II_CS"/>
</dbReference>
<evidence type="ECO:0000313" key="13">
    <source>
        <dbReference type="Proteomes" id="UP000322981"/>
    </source>
</evidence>
<dbReference type="PANTHER" id="PTHR21272">
    <property type="entry name" value="CATABOLIC 3-DEHYDROQUINASE"/>
    <property type="match status" value="1"/>
</dbReference>
<evidence type="ECO:0000256" key="4">
    <source>
        <dbReference type="ARBA" id="ARBA00011037"/>
    </source>
</evidence>
<dbReference type="HAMAP" id="MF_00169">
    <property type="entry name" value="AroQ"/>
    <property type="match status" value="1"/>
</dbReference>
<evidence type="ECO:0000256" key="11">
    <source>
        <dbReference type="PIRSR" id="PIRSR001399-3"/>
    </source>
</evidence>
<gene>
    <name evidence="8 12" type="primary">aroQ</name>
    <name evidence="12" type="ORF">F2Q65_06110</name>
</gene>
<feature type="binding site" evidence="8 10">
    <location>
        <position position="88"/>
    </location>
    <ligand>
        <name>substrate</name>
    </ligand>
</feature>
<dbReference type="SUPFAM" id="SSF52304">
    <property type="entry name" value="Type II 3-dehydroquinate dehydratase"/>
    <property type="match status" value="1"/>
</dbReference>
<dbReference type="GO" id="GO:0003855">
    <property type="term" value="F:3-dehydroquinate dehydratase activity"/>
    <property type="evidence" value="ECO:0007669"/>
    <property type="project" value="UniProtKB-UniRule"/>
</dbReference>
<dbReference type="AlphaFoldDB" id="A0A5M8FNJ3"/>
<dbReference type="Gene3D" id="3.40.50.9100">
    <property type="entry name" value="Dehydroquinase, class II"/>
    <property type="match status" value="1"/>
</dbReference>
<dbReference type="GO" id="GO:0009423">
    <property type="term" value="P:chorismate biosynthetic process"/>
    <property type="evidence" value="ECO:0007669"/>
    <property type="project" value="UniProtKB-UniRule"/>
</dbReference>
<reference evidence="12 13" key="1">
    <citation type="submission" date="2019-09" db="EMBL/GenBank/DDBJ databases">
        <title>Whole-genome sequence of the purple sulfur bacterium Thiohalocapsa marina DSM 19078.</title>
        <authorList>
            <person name="Kyndt J.A."/>
            <person name="Meyer T.E."/>
        </authorList>
    </citation>
    <scope>NUCLEOTIDE SEQUENCE [LARGE SCALE GENOMIC DNA]</scope>
    <source>
        <strain evidence="12 13">DSM 19078</strain>
    </source>
</reference>
<dbReference type="PROSITE" id="PS01029">
    <property type="entry name" value="DEHYDROQUINASE_II"/>
    <property type="match status" value="1"/>
</dbReference>
<evidence type="ECO:0000256" key="2">
    <source>
        <dbReference type="ARBA" id="ARBA00003924"/>
    </source>
</evidence>
<comment type="catalytic activity">
    <reaction evidence="1 8">
        <text>3-dehydroquinate = 3-dehydroshikimate + H2O</text>
        <dbReference type="Rhea" id="RHEA:21096"/>
        <dbReference type="ChEBI" id="CHEBI:15377"/>
        <dbReference type="ChEBI" id="CHEBI:16630"/>
        <dbReference type="ChEBI" id="CHEBI:32364"/>
        <dbReference type="EC" id="4.2.1.10"/>
    </reaction>
</comment>
<evidence type="ECO:0000256" key="9">
    <source>
        <dbReference type="PIRSR" id="PIRSR001399-1"/>
    </source>
</evidence>
<dbReference type="EMBL" id="VWXX01000005">
    <property type="protein sequence ID" value="KAA6186367.1"/>
    <property type="molecule type" value="Genomic_DNA"/>
</dbReference>
<dbReference type="Pfam" id="PF01220">
    <property type="entry name" value="DHquinase_II"/>
    <property type="match status" value="1"/>
</dbReference>
<feature type="active site" description="Proton acceptor" evidence="8 9">
    <location>
        <position position="23"/>
    </location>
</feature>
<dbReference type="NCBIfam" id="NF003807">
    <property type="entry name" value="PRK05395.1-4"/>
    <property type="match status" value="1"/>
</dbReference>
<dbReference type="UniPathway" id="UPA00053">
    <property type="reaction ID" value="UER00086"/>
</dbReference>
<evidence type="ECO:0000256" key="8">
    <source>
        <dbReference type="HAMAP-Rule" id="MF_00169"/>
    </source>
</evidence>
<evidence type="ECO:0000256" key="7">
    <source>
        <dbReference type="ARBA" id="ARBA00023239"/>
    </source>
</evidence>
<keyword evidence="8" id="KW-0057">Aromatic amino acid biosynthesis</keyword>
<dbReference type="GO" id="GO:0008652">
    <property type="term" value="P:amino acid biosynthetic process"/>
    <property type="evidence" value="ECO:0007669"/>
    <property type="project" value="UniProtKB-KW"/>
</dbReference>
<dbReference type="NCBIfam" id="NF003805">
    <property type="entry name" value="PRK05395.1-2"/>
    <property type="match status" value="1"/>
</dbReference>
<feature type="site" description="Transition state stabilizer" evidence="8 11">
    <location>
        <position position="18"/>
    </location>
</feature>
<accession>A0A5M8FNJ3</accession>
<evidence type="ECO:0000256" key="10">
    <source>
        <dbReference type="PIRSR" id="PIRSR001399-2"/>
    </source>
</evidence>
<keyword evidence="8" id="KW-0028">Amino-acid biosynthesis</keyword>
<dbReference type="CDD" id="cd00466">
    <property type="entry name" value="DHQase_II"/>
    <property type="match status" value="1"/>
</dbReference>
<feature type="binding site" evidence="8 10">
    <location>
        <position position="112"/>
    </location>
    <ligand>
        <name>substrate</name>
    </ligand>
</feature>
<feature type="binding site" evidence="8 10">
    <location>
        <begin position="102"/>
        <end position="103"/>
    </location>
    <ligand>
        <name>substrate</name>
    </ligand>
</feature>
<feature type="binding site" evidence="8 10">
    <location>
        <position position="75"/>
    </location>
    <ligand>
        <name>substrate</name>
    </ligand>
</feature>
<comment type="similarity">
    <text evidence="4 8">Belongs to the type-II 3-dehydroquinase family.</text>
</comment>
<comment type="pathway">
    <text evidence="3 8">Metabolic intermediate biosynthesis; chorismate biosynthesis; chorismate from D-erythrose 4-phosphate and phosphoenolpyruvate: step 3/7.</text>
</comment>
<evidence type="ECO:0000256" key="6">
    <source>
        <dbReference type="ARBA" id="ARBA00012060"/>
    </source>
</evidence>
<protein>
    <recommendedName>
        <fullName evidence="6 8">3-dehydroquinate dehydratase</fullName>
        <shortName evidence="8">3-dehydroquinase</shortName>
        <ecNumber evidence="6 8">4.2.1.10</ecNumber>
    </recommendedName>
    <alternativeName>
        <fullName evidence="8">Type II DHQase</fullName>
    </alternativeName>
</protein>
<evidence type="ECO:0000256" key="3">
    <source>
        <dbReference type="ARBA" id="ARBA00004902"/>
    </source>
</evidence>
<feature type="binding site" evidence="8 10">
    <location>
        <position position="81"/>
    </location>
    <ligand>
        <name>substrate</name>
    </ligand>
</feature>
<organism evidence="12 13">
    <name type="scientific">Thiohalocapsa marina</name>
    <dbReference type="NCBI Taxonomy" id="424902"/>
    <lineage>
        <taxon>Bacteria</taxon>
        <taxon>Pseudomonadati</taxon>
        <taxon>Pseudomonadota</taxon>
        <taxon>Gammaproteobacteria</taxon>
        <taxon>Chromatiales</taxon>
        <taxon>Chromatiaceae</taxon>
        <taxon>Thiohalocapsa</taxon>
    </lineage>
</organism>
<dbReference type="EC" id="4.2.1.10" evidence="6 8"/>
<evidence type="ECO:0000313" key="12">
    <source>
        <dbReference type="EMBL" id="KAA6186367.1"/>
    </source>
</evidence>
<evidence type="ECO:0000256" key="1">
    <source>
        <dbReference type="ARBA" id="ARBA00001864"/>
    </source>
</evidence>
<dbReference type="NCBIfam" id="NF003804">
    <property type="entry name" value="PRK05395.1-1"/>
    <property type="match status" value="1"/>
</dbReference>
<comment type="subunit">
    <text evidence="5 8">Homododecamer.</text>
</comment>
<feature type="active site" description="Proton donor" evidence="8 9">
    <location>
        <position position="101"/>
    </location>
</feature>
<keyword evidence="7 8" id="KW-0456">Lyase</keyword>
<dbReference type="PIRSF" id="PIRSF001399">
    <property type="entry name" value="DHquinase_II"/>
    <property type="match status" value="1"/>
</dbReference>
<name>A0A5M8FNJ3_9GAMM</name>
<dbReference type="NCBIfam" id="TIGR01088">
    <property type="entry name" value="aroQ"/>
    <property type="match status" value="1"/>
</dbReference>
<sequence>MARLLCLNGPNLNLLGRREPDKYGHDTLDTIAGRLVSMAEAAGHQLRFVQSNAEHELIDRVQRAPEDGVAFAIINPAGYTHTSIALRDALLAVRLPFIEVHLSNVHAREPFRAHSYFSDIAAGTISGLGAIGYELALTAAMQRLG</sequence>
<evidence type="ECO:0000256" key="5">
    <source>
        <dbReference type="ARBA" id="ARBA00011193"/>
    </source>
</evidence>
<dbReference type="RefSeq" id="WP_150091444.1">
    <property type="nucleotide sequence ID" value="NZ_JBFUOH010000011.1"/>
</dbReference>
<dbReference type="Proteomes" id="UP000322981">
    <property type="component" value="Unassembled WGS sequence"/>
</dbReference>